<dbReference type="Proteomes" id="UP000198393">
    <property type="component" value="Unassembled WGS sequence"/>
</dbReference>
<protein>
    <recommendedName>
        <fullName evidence="3">ABC transporter ATPase</fullName>
    </recommendedName>
</protein>
<accession>A0A239FDQ1</accession>
<dbReference type="AlphaFoldDB" id="A0A239FDQ1"/>
<name>A0A239FDQ1_EKHLU</name>
<proteinExistence type="predicted"/>
<dbReference type="EMBL" id="FZPD01000001">
    <property type="protein sequence ID" value="SNS55059.1"/>
    <property type="molecule type" value="Genomic_DNA"/>
</dbReference>
<organism evidence="1 2">
    <name type="scientific">Ekhidna lutea</name>
    <dbReference type="NCBI Taxonomy" id="447679"/>
    <lineage>
        <taxon>Bacteria</taxon>
        <taxon>Pseudomonadati</taxon>
        <taxon>Bacteroidota</taxon>
        <taxon>Cytophagia</taxon>
        <taxon>Cytophagales</taxon>
        <taxon>Reichenbachiellaceae</taxon>
        <taxon>Ekhidna</taxon>
    </lineage>
</organism>
<evidence type="ECO:0000313" key="1">
    <source>
        <dbReference type="EMBL" id="SNS55059.1"/>
    </source>
</evidence>
<gene>
    <name evidence="1" type="ORF">SAMN05421640_0626</name>
</gene>
<reference evidence="1 2" key="1">
    <citation type="submission" date="2017-06" db="EMBL/GenBank/DDBJ databases">
        <authorList>
            <person name="Kim H.J."/>
            <person name="Triplett B.A."/>
        </authorList>
    </citation>
    <scope>NUCLEOTIDE SEQUENCE [LARGE SCALE GENOMIC DNA]</scope>
    <source>
        <strain evidence="1 2">DSM 19307</strain>
    </source>
</reference>
<evidence type="ECO:0000313" key="2">
    <source>
        <dbReference type="Proteomes" id="UP000198393"/>
    </source>
</evidence>
<keyword evidence="2" id="KW-1185">Reference proteome</keyword>
<sequence length="173" mass="20173">MRNSLQNQKVWIDMLIPFEEMPDNARLWIYQADRKLGDEEVKFVEANTESFLNQWQAHGQDLKASFSVEYDQFLIISVDESFSQASGCSIDASVHLIKALENELKVSFMTTSQVAFLQEEEINLYPFNQLKSRVAEQTITPQTLVFDNTVQNVAEFKSRWLKESGETWVKRYF</sequence>
<evidence type="ECO:0008006" key="3">
    <source>
        <dbReference type="Google" id="ProtNLM"/>
    </source>
</evidence>